<evidence type="ECO:0000313" key="5">
    <source>
        <dbReference type="EMBL" id="GAA2026607.1"/>
    </source>
</evidence>
<dbReference type="InterPro" id="IPR035996">
    <property type="entry name" value="4pyrrol_Methylase_sf"/>
</dbReference>
<gene>
    <name evidence="5" type="ORF">GCM10009740_15440</name>
</gene>
<dbReference type="PROSITE" id="PS51186">
    <property type="entry name" value="GNAT"/>
    <property type="match status" value="1"/>
</dbReference>
<evidence type="ECO:0000256" key="1">
    <source>
        <dbReference type="ARBA" id="ARBA00022603"/>
    </source>
</evidence>
<sequence>MVIERLRVIGLGAGGAEHVTAEAAHALATVDVLLVEETGTGAHTAHLAAARRAVCDALIPADHRYRVVDVPTAADSAARVDAYALALDALDSEETTAGLPVWGEPAAEGAAIGVVEALVERYAGRGVHVDHDVIAGISAPQLLAARHRVVLGRSGAPVHLTSGPRLADEYEPTLGDVVVPSDPDLACAGLADAFPDLVLFWGAYLGTPDEQLVHGRLAGVLEDVRRVRADCLERHGWVLDTYLLRSPGGVPAGPVPAGFPETGPLTDGVLTVRPVTVADWEVVRDEHNNEESLRWDFSGEPLGDEEARRKTAGAAREWRRGRAARFVMVDAASGAGAGVIGVLRLGPPGTGLVGYGVLPAFRGRGFTTRALRLVSRWAFEEAGLARLELGHKVGNEASGRAAARAGFHAEGRLSGRLPNPDGTWSDEVYYSLTREAFSAGSRG</sequence>
<dbReference type="EMBL" id="BAAANB010000004">
    <property type="protein sequence ID" value="GAA2026607.1"/>
    <property type="molecule type" value="Genomic_DNA"/>
</dbReference>
<dbReference type="SUPFAM" id="SSF55729">
    <property type="entry name" value="Acyl-CoA N-acyltransferases (Nat)"/>
    <property type="match status" value="1"/>
</dbReference>
<keyword evidence="2" id="KW-0808">Transferase</keyword>
<reference evidence="6" key="1">
    <citation type="journal article" date="2019" name="Int. J. Syst. Evol. Microbiol.">
        <title>The Global Catalogue of Microorganisms (GCM) 10K type strain sequencing project: providing services to taxonomists for standard genome sequencing and annotation.</title>
        <authorList>
            <consortium name="The Broad Institute Genomics Platform"/>
            <consortium name="The Broad Institute Genome Sequencing Center for Infectious Disease"/>
            <person name="Wu L."/>
            <person name="Ma J."/>
        </authorList>
    </citation>
    <scope>NUCLEOTIDE SEQUENCE [LARGE SCALE GENOMIC DNA]</scope>
    <source>
        <strain evidence="6">JCM 14283</strain>
    </source>
</reference>
<dbReference type="Pfam" id="PF00590">
    <property type="entry name" value="TP_methylase"/>
    <property type="match status" value="1"/>
</dbReference>
<dbReference type="Pfam" id="PF13302">
    <property type="entry name" value="Acetyltransf_3"/>
    <property type="match status" value="1"/>
</dbReference>
<dbReference type="InterPro" id="IPR016181">
    <property type="entry name" value="Acyl_CoA_acyltransferase"/>
</dbReference>
<feature type="domain" description="N-acetyltransferase" evidence="4">
    <location>
        <begin position="270"/>
        <end position="435"/>
    </location>
</feature>
<evidence type="ECO:0000256" key="2">
    <source>
        <dbReference type="ARBA" id="ARBA00022679"/>
    </source>
</evidence>
<dbReference type="InterPro" id="IPR000878">
    <property type="entry name" value="4pyrrol_Mease"/>
</dbReference>
<evidence type="ECO:0000256" key="3">
    <source>
        <dbReference type="ARBA" id="ARBA00022691"/>
    </source>
</evidence>
<dbReference type="SUPFAM" id="SSF53790">
    <property type="entry name" value="Tetrapyrrole methylase"/>
    <property type="match status" value="1"/>
</dbReference>
<dbReference type="Gene3D" id="3.40.1010.10">
    <property type="entry name" value="Cobalt-precorrin-4 Transmethylase, Domain 1"/>
    <property type="match status" value="1"/>
</dbReference>
<dbReference type="Gene3D" id="3.30.950.10">
    <property type="entry name" value="Methyltransferase, Cobalt-precorrin-4 Transmethylase, Domain 2"/>
    <property type="match status" value="1"/>
</dbReference>
<organism evidence="5 6">
    <name type="scientific">Terrabacter terrae</name>
    <dbReference type="NCBI Taxonomy" id="318434"/>
    <lineage>
        <taxon>Bacteria</taxon>
        <taxon>Bacillati</taxon>
        <taxon>Actinomycetota</taxon>
        <taxon>Actinomycetes</taxon>
        <taxon>Micrococcales</taxon>
        <taxon>Intrasporangiaceae</taxon>
        <taxon>Terrabacter</taxon>
    </lineage>
</organism>
<protein>
    <recommendedName>
        <fullName evidence="4">N-acetyltransferase domain-containing protein</fullName>
    </recommendedName>
</protein>
<dbReference type="InterPro" id="IPR051908">
    <property type="entry name" value="Ribosomal_N-acetyltransferase"/>
</dbReference>
<keyword evidence="3" id="KW-0949">S-adenosyl-L-methionine</keyword>
<dbReference type="Gene3D" id="3.40.630.30">
    <property type="match status" value="1"/>
</dbReference>
<dbReference type="Proteomes" id="UP001501285">
    <property type="component" value="Unassembled WGS sequence"/>
</dbReference>
<dbReference type="PANTHER" id="PTHR43441">
    <property type="entry name" value="RIBOSOMAL-PROTEIN-SERINE ACETYLTRANSFERASE"/>
    <property type="match status" value="1"/>
</dbReference>
<dbReference type="InterPro" id="IPR000182">
    <property type="entry name" value="GNAT_dom"/>
</dbReference>
<evidence type="ECO:0000313" key="6">
    <source>
        <dbReference type="Proteomes" id="UP001501285"/>
    </source>
</evidence>
<keyword evidence="6" id="KW-1185">Reference proteome</keyword>
<accession>A0ABP5FLE1</accession>
<dbReference type="InterPro" id="IPR014777">
    <property type="entry name" value="4pyrrole_Mease_sub1"/>
</dbReference>
<dbReference type="InterPro" id="IPR014776">
    <property type="entry name" value="4pyrrole_Mease_sub2"/>
</dbReference>
<evidence type="ECO:0000259" key="4">
    <source>
        <dbReference type="PROSITE" id="PS51186"/>
    </source>
</evidence>
<comment type="caution">
    <text evidence="5">The sequence shown here is derived from an EMBL/GenBank/DDBJ whole genome shotgun (WGS) entry which is preliminary data.</text>
</comment>
<name>A0ABP5FLE1_9MICO</name>
<proteinExistence type="predicted"/>
<dbReference type="RefSeq" id="WP_343989689.1">
    <property type="nucleotide sequence ID" value="NZ_BAAANB010000004.1"/>
</dbReference>
<dbReference type="PANTHER" id="PTHR43441:SF10">
    <property type="entry name" value="ACETYLTRANSFERASE"/>
    <property type="match status" value="1"/>
</dbReference>
<keyword evidence="1" id="KW-0489">Methyltransferase</keyword>